<dbReference type="GO" id="GO:0005886">
    <property type="term" value="C:plasma membrane"/>
    <property type="evidence" value="ECO:0007669"/>
    <property type="project" value="UniProtKB-SubCell"/>
</dbReference>
<evidence type="ECO:0000313" key="10">
    <source>
        <dbReference type="EMBL" id="QDY70556.1"/>
    </source>
</evidence>
<keyword evidence="4" id="KW-1003">Cell membrane</keyword>
<evidence type="ECO:0000256" key="3">
    <source>
        <dbReference type="ARBA" id="ARBA00022448"/>
    </source>
</evidence>
<evidence type="ECO:0000313" key="11">
    <source>
        <dbReference type="Proteomes" id="UP000318483"/>
    </source>
</evidence>
<sequence length="283" mass="30789">MTKARTRALLLTPAGLWYAALLLLPLAVVLIFSFGERSAIGGYAPGFTFEQYANLPSRLAAFQNTLTLAPLGTLASLLIAYPLAYFLAVKVSPQWKTTLLVLVIVPFWTSILIRSYAWIFLLGGRGLPALLESFGLPEIRMINTPFAVLVGIVYGYLPLMVFPIYVALEKLDKRLLEASADLGTPPWRSFLQITLPLSMPGVLTGSMLVFILLMGEFLIPALLGGGKVFFVGNALVDLFLQSRNWAFGSAVAVALVVIMLICVGLYRRALGRFASGPDDVSLM</sequence>
<proteinExistence type="inferred from homology"/>
<dbReference type="PANTHER" id="PTHR42929:SF1">
    <property type="entry name" value="INNER MEMBRANE ABC TRANSPORTER PERMEASE PROTEIN YDCU-RELATED"/>
    <property type="match status" value="1"/>
</dbReference>
<feature type="transmembrane region" description="Helical" evidence="8">
    <location>
        <begin position="99"/>
        <end position="122"/>
    </location>
</feature>
<protein>
    <submittedName>
        <fullName evidence="10">ABC transporter permease</fullName>
    </submittedName>
</protein>
<dbReference type="Proteomes" id="UP000318483">
    <property type="component" value="Plasmid unnamed1"/>
</dbReference>
<keyword evidence="11" id="KW-1185">Reference proteome</keyword>
<dbReference type="KEGG" id="lit:FPZ52_12705"/>
<evidence type="ECO:0000256" key="7">
    <source>
        <dbReference type="ARBA" id="ARBA00023136"/>
    </source>
</evidence>
<dbReference type="PANTHER" id="PTHR42929">
    <property type="entry name" value="INNER MEMBRANE ABC TRANSPORTER PERMEASE PROTEIN YDCU-RELATED-RELATED"/>
    <property type="match status" value="1"/>
</dbReference>
<evidence type="ECO:0000256" key="5">
    <source>
        <dbReference type="ARBA" id="ARBA00022692"/>
    </source>
</evidence>
<name>A0A5B8IB16_9RHOB</name>
<evidence type="ECO:0000256" key="1">
    <source>
        <dbReference type="ARBA" id="ARBA00004651"/>
    </source>
</evidence>
<organism evidence="10 11">
    <name type="scientific">Qingshengfaniella alkalisoli</name>
    <dbReference type="NCBI Taxonomy" id="2599296"/>
    <lineage>
        <taxon>Bacteria</taxon>
        <taxon>Pseudomonadati</taxon>
        <taxon>Pseudomonadota</taxon>
        <taxon>Alphaproteobacteria</taxon>
        <taxon>Rhodobacterales</taxon>
        <taxon>Paracoccaceae</taxon>
        <taxon>Qingshengfaniella</taxon>
    </lineage>
</organism>
<dbReference type="GO" id="GO:0055085">
    <property type="term" value="P:transmembrane transport"/>
    <property type="evidence" value="ECO:0007669"/>
    <property type="project" value="InterPro"/>
</dbReference>
<feature type="transmembrane region" description="Helical" evidence="8">
    <location>
        <begin position="142"/>
        <end position="168"/>
    </location>
</feature>
<dbReference type="OrthoDB" id="9807047at2"/>
<feature type="transmembrane region" description="Helical" evidence="8">
    <location>
        <begin position="65"/>
        <end position="87"/>
    </location>
</feature>
<gene>
    <name evidence="10" type="ORF">FPZ52_12705</name>
</gene>
<evidence type="ECO:0000259" key="9">
    <source>
        <dbReference type="PROSITE" id="PS50928"/>
    </source>
</evidence>
<comment type="similarity">
    <text evidence="2">Belongs to the binding-protein-dependent transport system permease family. CysTW subfamily.</text>
</comment>
<reference evidence="10 11" key="1">
    <citation type="submission" date="2019-07" db="EMBL/GenBank/DDBJ databases">
        <title>Litoreibacter alkalisoli sp. nov., isolated from saline-alkaline soil.</title>
        <authorList>
            <person name="Wang S."/>
            <person name="Xu L."/>
            <person name="Xing Y.-T."/>
            <person name="Sun J.-Q."/>
        </authorList>
    </citation>
    <scope>NUCLEOTIDE SEQUENCE [LARGE SCALE GENOMIC DNA]</scope>
    <source>
        <strain evidence="10 11">LN3S51</strain>
        <plasmid evidence="10 11">unnamed1</plasmid>
    </source>
</reference>
<dbReference type="SUPFAM" id="SSF161098">
    <property type="entry name" value="MetI-like"/>
    <property type="match status" value="1"/>
</dbReference>
<dbReference type="InterPro" id="IPR000515">
    <property type="entry name" value="MetI-like"/>
</dbReference>
<dbReference type="EMBL" id="CP042262">
    <property type="protein sequence ID" value="QDY70556.1"/>
    <property type="molecule type" value="Genomic_DNA"/>
</dbReference>
<geneLocation type="plasmid" evidence="10 11">
    <name>unnamed1</name>
</geneLocation>
<dbReference type="Pfam" id="PF00528">
    <property type="entry name" value="BPD_transp_1"/>
    <property type="match status" value="1"/>
</dbReference>
<dbReference type="Gene3D" id="1.10.3720.10">
    <property type="entry name" value="MetI-like"/>
    <property type="match status" value="1"/>
</dbReference>
<dbReference type="InterPro" id="IPR035906">
    <property type="entry name" value="MetI-like_sf"/>
</dbReference>
<keyword evidence="7 8" id="KW-0472">Membrane</keyword>
<keyword evidence="6 8" id="KW-1133">Transmembrane helix</keyword>
<keyword evidence="3 8" id="KW-0813">Transport</keyword>
<dbReference type="CDD" id="cd06261">
    <property type="entry name" value="TM_PBP2"/>
    <property type="match status" value="1"/>
</dbReference>
<feature type="domain" description="ABC transmembrane type-1" evidence="9">
    <location>
        <begin position="62"/>
        <end position="266"/>
    </location>
</feature>
<evidence type="ECO:0000256" key="8">
    <source>
        <dbReference type="RuleBase" id="RU363032"/>
    </source>
</evidence>
<feature type="transmembrane region" description="Helical" evidence="8">
    <location>
        <begin position="202"/>
        <end position="225"/>
    </location>
</feature>
<comment type="subcellular location">
    <subcellularLocation>
        <location evidence="1 8">Cell membrane</location>
        <topology evidence="1 8">Multi-pass membrane protein</topology>
    </subcellularLocation>
</comment>
<dbReference type="AlphaFoldDB" id="A0A5B8IB16"/>
<evidence type="ECO:0000256" key="2">
    <source>
        <dbReference type="ARBA" id="ARBA00007069"/>
    </source>
</evidence>
<feature type="transmembrane region" description="Helical" evidence="8">
    <location>
        <begin position="245"/>
        <end position="266"/>
    </location>
</feature>
<keyword evidence="10" id="KW-0614">Plasmid</keyword>
<evidence type="ECO:0000256" key="6">
    <source>
        <dbReference type="ARBA" id="ARBA00022989"/>
    </source>
</evidence>
<dbReference type="PROSITE" id="PS50928">
    <property type="entry name" value="ABC_TM1"/>
    <property type="match status" value="1"/>
</dbReference>
<evidence type="ECO:0000256" key="4">
    <source>
        <dbReference type="ARBA" id="ARBA00022475"/>
    </source>
</evidence>
<keyword evidence="5 8" id="KW-0812">Transmembrane</keyword>
<accession>A0A5B8IB16</accession>